<dbReference type="Proteomes" id="UP000182444">
    <property type="component" value="Chromosome 1E"/>
</dbReference>
<dbReference type="InterPro" id="IPR003338">
    <property type="entry name" value="CDC4_N-term_subdom"/>
</dbReference>
<gene>
    <name evidence="16" type="ORF">B0I71DRAFT_132092</name>
    <name evidence="15" type="ORF">YALI1_E34525g</name>
</gene>
<dbReference type="GO" id="GO:0005795">
    <property type="term" value="C:Golgi stack"/>
    <property type="evidence" value="ECO:0007669"/>
    <property type="project" value="TreeGrafter"/>
</dbReference>
<dbReference type="Gene3D" id="3.40.50.300">
    <property type="entry name" value="P-loop containing nucleotide triphosphate hydrolases"/>
    <property type="match status" value="2"/>
</dbReference>
<dbReference type="VEuPathDB" id="FungiDB:YALI1_E34525g"/>
<evidence type="ECO:0000259" key="14">
    <source>
        <dbReference type="SMART" id="SM01073"/>
    </source>
</evidence>
<keyword evidence="6 10" id="KW-0067">ATP-binding</keyword>
<dbReference type="SMART" id="SM01073">
    <property type="entry name" value="CDC48_N"/>
    <property type="match status" value="1"/>
</dbReference>
<feature type="domain" description="CDC48" evidence="13">
    <location>
        <begin position="177"/>
        <end position="244"/>
    </location>
</feature>
<dbReference type="InterPro" id="IPR003959">
    <property type="entry name" value="ATPase_AAA_core"/>
</dbReference>
<dbReference type="PANTHER" id="PTHR23078:SF3">
    <property type="entry name" value="VESICLE-FUSING ATPASE"/>
    <property type="match status" value="1"/>
</dbReference>
<organism evidence="15 17">
    <name type="scientific">Yarrowia lipolytica</name>
    <name type="common">Candida lipolytica</name>
    <dbReference type="NCBI Taxonomy" id="4952"/>
    <lineage>
        <taxon>Eukaryota</taxon>
        <taxon>Fungi</taxon>
        <taxon>Dikarya</taxon>
        <taxon>Ascomycota</taxon>
        <taxon>Saccharomycotina</taxon>
        <taxon>Dipodascomycetes</taxon>
        <taxon>Dipodascales</taxon>
        <taxon>Dipodascales incertae sedis</taxon>
        <taxon>Yarrowia</taxon>
    </lineage>
</organism>
<dbReference type="SMART" id="SM00382">
    <property type="entry name" value="AAA"/>
    <property type="match status" value="2"/>
</dbReference>
<dbReference type="KEGG" id="yli:2912727"/>
<dbReference type="InterPro" id="IPR039812">
    <property type="entry name" value="Vesicle-fus_ATPase"/>
</dbReference>
<comment type="function">
    <text evidence="8 10">Required for vesicle-mediated transport. Catalyzes the fusion of transport vesicles within the Golgi cisternae. Is also required for transport from the endoplasmic reticulum to the Golgi stack. Seems to function as a fusion protein required for the delivery of cargo proteins to all compartments of the Golgi stack independent of vesicle origin.</text>
</comment>
<protein>
    <recommendedName>
        <fullName evidence="9 10">Vesicular-fusion protein SEC18</fullName>
    </recommendedName>
</protein>
<feature type="domain" description="AAA+ ATPase" evidence="12">
    <location>
        <begin position="596"/>
        <end position="732"/>
    </location>
</feature>
<keyword evidence="10" id="KW-0931">ER-Golgi transport</keyword>
<evidence type="ECO:0000313" key="17">
    <source>
        <dbReference type="Proteomes" id="UP000182444"/>
    </source>
</evidence>
<evidence type="ECO:0000256" key="2">
    <source>
        <dbReference type="ARBA" id="ARBA00006914"/>
    </source>
</evidence>
<evidence type="ECO:0000256" key="8">
    <source>
        <dbReference type="ARBA" id="ARBA00056429"/>
    </source>
</evidence>
<comment type="subcellular location">
    <subcellularLocation>
        <location evidence="1 10">Cytoplasm</location>
    </subcellularLocation>
</comment>
<dbReference type="GeneID" id="2912727"/>
<proteinExistence type="inferred from homology"/>
<dbReference type="FunFam" id="3.40.50.300:FF:000187">
    <property type="entry name" value="Vesicular-fusion ATPase SEC18"/>
    <property type="match status" value="1"/>
</dbReference>
<dbReference type="EMBL" id="KZ858995">
    <property type="protein sequence ID" value="RDW25729.1"/>
    <property type="molecule type" value="Genomic_DNA"/>
</dbReference>
<feature type="domain" description="CDC48 N-terminal subdomain" evidence="14">
    <location>
        <begin position="72"/>
        <end position="147"/>
    </location>
</feature>
<dbReference type="FunFam" id="3.40.50.300:FF:000166">
    <property type="entry name" value="vesicle-fusing ATPase isoform X1"/>
    <property type="match status" value="1"/>
</dbReference>
<dbReference type="InterPro" id="IPR004201">
    <property type="entry name" value="Cdc48_dom2"/>
</dbReference>
<dbReference type="InterPro" id="IPR027417">
    <property type="entry name" value="P-loop_NTPase"/>
</dbReference>
<comment type="similarity">
    <text evidence="2 10">Belongs to the AAA ATPase family.</text>
</comment>
<dbReference type="GO" id="GO:0005524">
    <property type="term" value="F:ATP binding"/>
    <property type="evidence" value="ECO:0007669"/>
    <property type="project" value="UniProtKB-UniRule"/>
</dbReference>
<evidence type="ECO:0000256" key="7">
    <source>
        <dbReference type="ARBA" id="ARBA00022927"/>
    </source>
</evidence>
<dbReference type="Pfam" id="PF00004">
    <property type="entry name" value="AAA"/>
    <property type="match status" value="2"/>
</dbReference>
<evidence type="ECO:0000259" key="13">
    <source>
        <dbReference type="SMART" id="SM01072"/>
    </source>
</evidence>
<dbReference type="GO" id="GO:0006891">
    <property type="term" value="P:intra-Golgi vesicle-mediated transport"/>
    <property type="evidence" value="ECO:0007669"/>
    <property type="project" value="TreeGrafter"/>
</dbReference>
<reference evidence="15 17" key="1">
    <citation type="journal article" date="2016" name="PLoS ONE">
        <title>Sequence Assembly of Yarrowia lipolytica Strain W29/CLIB89 Shows Transposable Element Diversity.</title>
        <authorList>
            <person name="Magnan C."/>
            <person name="Yu J."/>
            <person name="Chang I."/>
            <person name="Jahn E."/>
            <person name="Kanomata Y."/>
            <person name="Wu J."/>
            <person name="Zeller M."/>
            <person name="Oakes M."/>
            <person name="Baldi P."/>
            <person name="Sandmeyer S."/>
        </authorList>
    </citation>
    <scope>NUCLEOTIDE SEQUENCE [LARGE SCALE GENOMIC DNA]</scope>
    <source>
        <strain evidence="15">CLIB89</strain>
        <strain evidence="17">CLIB89(W29)</strain>
    </source>
</reference>
<dbReference type="GO" id="GO:0043001">
    <property type="term" value="P:Golgi to plasma membrane protein transport"/>
    <property type="evidence" value="ECO:0007669"/>
    <property type="project" value="TreeGrafter"/>
</dbReference>
<evidence type="ECO:0000256" key="11">
    <source>
        <dbReference type="SAM" id="MobiDB-lite"/>
    </source>
</evidence>
<dbReference type="InterPro" id="IPR003960">
    <property type="entry name" value="ATPase_AAA_CS"/>
</dbReference>
<dbReference type="GO" id="GO:0016887">
    <property type="term" value="F:ATP hydrolysis activity"/>
    <property type="evidence" value="ECO:0007669"/>
    <property type="project" value="InterPro"/>
</dbReference>
<dbReference type="SMART" id="SM01072">
    <property type="entry name" value="CDC48_2"/>
    <property type="match status" value="1"/>
</dbReference>
<name>A0A1H6PPA4_YARLL</name>
<dbReference type="PANTHER" id="PTHR23078">
    <property type="entry name" value="VESICULAR-FUSION PROTEIN NSF"/>
    <property type="match status" value="1"/>
</dbReference>
<dbReference type="Pfam" id="PF17862">
    <property type="entry name" value="AAA_lid_3"/>
    <property type="match status" value="1"/>
</dbReference>
<dbReference type="Gene3D" id="1.10.8.60">
    <property type="match status" value="1"/>
</dbReference>
<feature type="compositionally biased region" description="Pro residues" evidence="11">
    <location>
        <begin position="47"/>
        <end position="58"/>
    </location>
</feature>
<evidence type="ECO:0000256" key="5">
    <source>
        <dbReference type="ARBA" id="ARBA00022741"/>
    </source>
</evidence>
<dbReference type="OMA" id="CFDNEIA"/>
<dbReference type="InterPro" id="IPR009010">
    <property type="entry name" value="Asp_de-COase-like_dom_sf"/>
</dbReference>
<dbReference type="Proteomes" id="UP000256601">
    <property type="component" value="Unassembled WGS sequence"/>
</dbReference>
<dbReference type="CDD" id="cd00009">
    <property type="entry name" value="AAA"/>
    <property type="match status" value="1"/>
</dbReference>
<dbReference type="OrthoDB" id="9982946at2759"/>
<feature type="compositionally biased region" description="Polar residues" evidence="11">
    <location>
        <begin position="19"/>
        <end position="34"/>
    </location>
</feature>
<sequence length="809" mass="88120">MFGFGKKDNQNPYRVPEQHSPTHSGSNSPRTMNNPGLPRRAPTQGQPMPPHHQTPPPQQHRQPPSGHGGDMILGVGKDKAFALANLLEVPPGTFADGDYVIINNQHVFTVRQSPHAAPGQILAGAVQRRWAALSTNMTVHVAPYDPFHKTQQVYLGNLELEIDFLSASAASGAGSRSFEPEKLAHHFLHQYANQIFTPGQTLAMDFEGLNFQIRVLSTSVVNLGDAGGVAARNVRGILVRHTDIGFNKAKGSAMNLKSAKNKPRQNAIIQPDFKFQDLGIGGLDAQFGNIFRRAFASRIYSPADVEALGINHVKGILLFGPPGTGKTLIARQIGKMLNAREPKIVNGPEILNKYVGASEENIRNLFKDAEAEYREKGDDSGLHIIIFDELDAVFKQRGSTGGGTGVGDNVVNQLLAKMDGVEQLNNILVIGMTNRKDLIDSALMRPGRFEVQIEIPLPDEAGRLQILKIHTAPMTAAGKLGRDVDLNELAGETKNYSGAEIKGLLNSAASYAFTRNLKLDQGGGGVRQEKGGELMLMRDDFVHALQEVRPAFGVSEEDLDAAVSGGIIKYSPNIDDILKKGELFIERVRQSSGDRALASLLLHGPAGSGKTALAASIAMQSNFPFVRLISPEGYVGMSEASKITAIQNCFLDAYKSPLSVIVIDSIEIILEWVQIGPRFSNSLLQAVKTLCRKTPPKGCRLLILVTTHERHVLEQMDLISAFDSEIGVPYLQSLKELNKVLDAMQFLDSPEARHRVVQSIEAKTGSTVPSIGIKTLLSGLKTAQYSSDVEEEFVDFMVDHINARRNKYV</sequence>
<evidence type="ECO:0000313" key="15">
    <source>
        <dbReference type="EMBL" id="AOW06123.1"/>
    </source>
</evidence>
<keyword evidence="3 10" id="KW-0813">Transport</keyword>
<reference evidence="16 18" key="2">
    <citation type="submission" date="2018-07" db="EMBL/GenBank/DDBJ databases">
        <title>Draft Genome Assemblies for Five Robust Yarrowia lipolytica Strains Exhibiting High Lipid Production and Pentose Sugar Utilization and Sugar Alcohol Secretion from Undetoxified Lignocellulosic Biomass Hydrolysates.</title>
        <authorList>
            <consortium name="DOE Joint Genome Institute"/>
            <person name="Walker C."/>
            <person name="Ryu S."/>
            <person name="Na H."/>
            <person name="Zane M."/>
            <person name="LaButti K."/>
            <person name="Lipzen A."/>
            <person name="Haridas S."/>
            <person name="Barry K."/>
            <person name="Grigoriev I.V."/>
            <person name="Quarterman J."/>
            <person name="Slininger P."/>
            <person name="Dien B."/>
            <person name="Trinh C.T."/>
        </authorList>
    </citation>
    <scope>NUCLEOTIDE SEQUENCE [LARGE SCALE GENOMIC DNA]</scope>
    <source>
        <strain evidence="16 18">YB392</strain>
    </source>
</reference>
<dbReference type="eggNOG" id="KOG0741">
    <property type="taxonomic scope" value="Eukaryota"/>
</dbReference>
<keyword evidence="10 16" id="KW-0378">Hydrolase</keyword>
<keyword evidence="7 10" id="KW-0653">Protein transport</keyword>
<evidence type="ECO:0000259" key="12">
    <source>
        <dbReference type="SMART" id="SM00382"/>
    </source>
</evidence>
<evidence type="ECO:0000256" key="1">
    <source>
        <dbReference type="ARBA" id="ARBA00004496"/>
    </source>
</evidence>
<evidence type="ECO:0000313" key="16">
    <source>
        <dbReference type="EMBL" id="RDW25729.1"/>
    </source>
</evidence>
<evidence type="ECO:0000256" key="10">
    <source>
        <dbReference type="RuleBase" id="RU367045"/>
    </source>
</evidence>
<dbReference type="Gene3D" id="3.10.330.10">
    <property type="match status" value="1"/>
</dbReference>
<dbReference type="Gene3D" id="2.40.40.20">
    <property type="match status" value="1"/>
</dbReference>
<evidence type="ECO:0000313" key="18">
    <source>
        <dbReference type="Proteomes" id="UP000256601"/>
    </source>
</evidence>
<dbReference type="InterPro" id="IPR029067">
    <property type="entry name" value="CDC48_domain_2-like_sf"/>
</dbReference>
<dbReference type="FunFam" id="1.10.8.60:FF:000115">
    <property type="entry name" value="N-ethylmaleimide-sensitive fusion protein, putative"/>
    <property type="match status" value="1"/>
</dbReference>
<dbReference type="VEuPathDB" id="FungiDB:YALI0_E29249g"/>
<dbReference type="PROSITE" id="PS00674">
    <property type="entry name" value="AAA"/>
    <property type="match status" value="1"/>
</dbReference>
<dbReference type="GO" id="GO:0035494">
    <property type="term" value="P:SNARE complex disassembly"/>
    <property type="evidence" value="ECO:0007669"/>
    <property type="project" value="InterPro"/>
</dbReference>
<dbReference type="SUPFAM" id="SSF54585">
    <property type="entry name" value="Cdc48 domain 2-like"/>
    <property type="match status" value="1"/>
</dbReference>
<evidence type="ECO:0000256" key="4">
    <source>
        <dbReference type="ARBA" id="ARBA00022490"/>
    </source>
</evidence>
<dbReference type="SUPFAM" id="SSF50692">
    <property type="entry name" value="ADC-like"/>
    <property type="match status" value="1"/>
</dbReference>
<feature type="domain" description="AAA+ ATPase" evidence="12">
    <location>
        <begin position="312"/>
        <end position="459"/>
    </location>
</feature>
<keyword evidence="5 10" id="KW-0547">Nucleotide-binding</keyword>
<keyword evidence="4 10" id="KW-0963">Cytoplasm</keyword>
<evidence type="ECO:0000256" key="3">
    <source>
        <dbReference type="ARBA" id="ARBA00022448"/>
    </source>
</evidence>
<dbReference type="InterPro" id="IPR041569">
    <property type="entry name" value="AAA_lid_3"/>
</dbReference>
<feature type="region of interest" description="Disordered" evidence="11">
    <location>
        <begin position="1"/>
        <end position="73"/>
    </location>
</feature>
<dbReference type="SUPFAM" id="SSF52540">
    <property type="entry name" value="P-loop containing nucleoside triphosphate hydrolases"/>
    <property type="match status" value="2"/>
</dbReference>
<evidence type="ECO:0000256" key="6">
    <source>
        <dbReference type="ARBA" id="ARBA00022840"/>
    </source>
</evidence>
<dbReference type="AlphaFoldDB" id="A0A1H6PPA4"/>
<dbReference type="Pfam" id="PF02933">
    <property type="entry name" value="CDC48_2"/>
    <property type="match status" value="1"/>
</dbReference>
<dbReference type="RefSeq" id="XP_504542.1">
    <property type="nucleotide sequence ID" value="XM_504542.1"/>
</dbReference>
<dbReference type="EMBL" id="CP017557">
    <property type="protein sequence ID" value="AOW06123.1"/>
    <property type="molecule type" value="Genomic_DNA"/>
</dbReference>
<dbReference type="InterPro" id="IPR003593">
    <property type="entry name" value="AAA+_ATPase"/>
</dbReference>
<evidence type="ECO:0000256" key="9">
    <source>
        <dbReference type="ARBA" id="ARBA00068637"/>
    </source>
</evidence>
<accession>A0A1H6PPA4</accession>